<sequence>MELHSEKNHDYAQGGDPLGNFKRVATILGLYPNLRLSNPEVVALVYSMKQLDATLWMLSRGYEGSVENVGTRLGDVAVYTKLARILHEEC</sequence>
<evidence type="ECO:0000313" key="1">
    <source>
        <dbReference type="EMBL" id="QJA75344.1"/>
    </source>
</evidence>
<name>A0A6M3JZL2_9ZZZZ</name>
<dbReference type="EMBL" id="MT142571">
    <property type="protein sequence ID" value="QJA85389.1"/>
    <property type="molecule type" value="Genomic_DNA"/>
</dbReference>
<dbReference type="EMBL" id="MT142157">
    <property type="protein sequence ID" value="QJA75344.1"/>
    <property type="molecule type" value="Genomic_DNA"/>
</dbReference>
<reference evidence="1" key="1">
    <citation type="submission" date="2020-03" db="EMBL/GenBank/DDBJ databases">
        <title>The deep terrestrial virosphere.</title>
        <authorList>
            <person name="Holmfeldt K."/>
            <person name="Nilsson E."/>
            <person name="Simone D."/>
            <person name="Lopez-Fernandez M."/>
            <person name="Wu X."/>
            <person name="de Brujin I."/>
            <person name="Lundin D."/>
            <person name="Andersson A."/>
            <person name="Bertilsson S."/>
            <person name="Dopson M."/>
        </authorList>
    </citation>
    <scope>NUCLEOTIDE SEQUENCE</scope>
    <source>
        <strain evidence="1">MM415A01811</strain>
        <strain evidence="2">MM415B02227</strain>
    </source>
</reference>
<proteinExistence type="predicted"/>
<dbReference type="AlphaFoldDB" id="A0A6M3JZL2"/>
<organism evidence="1">
    <name type="scientific">viral metagenome</name>
    <dbReference type="NCBI Taxonomy" id="1070528"/>
    <lineage>
        <taxon>unclassified sequences</taxon>
        <taxon>metagenomes</taxon>
        <taxon>organismal metagenomes</taxon>
    </lineage>
</organism>
<protein>
    <submittedName>
        <fullName evidence="1">Uncharacterized protein</fullName>
    </submittedName>
</protein>
<evidence type="ECO:0000313" key="2">
    <source>
        <dbReference type="EMBL" id="QJA85389.1"/>
    </source>
</evidence>
<gene>
    <name evidence="1" type="ORF">MM415A01811_0007</name>
    <name evidence="2" type="ORF">MM415B02227_0005</name>
</gene>
<accession>A0A6M3JZL2</accession>